<evidence type="ECO:0000313" key="8">
    <source>
        <dbReference type="Ensembl" id="ENSCPOP00000021307.1"/>
    </source>
</evidence>
<dbReference type="UniPathway" id="UPA00896">
    <property type="reaction ID" value="UER00863"/>
</dbReference>
<dbReference type="Pfam" id="PF00682">
    <property type="entry name" value="HMGL-like"/>
    <property type="match status" value="2"/>
</dbReference>
<dbReference type="Bgee" id="ENSCPOG00000006209">
    <property type="expression patterns" value="Expressed in testis and 8 other cell types or tissues"/>
</dbReference>
<dbReference type="NCBIfam" id="NF004283">
    <property type="entry name" value="PRK05692.1"/>
    <property type="match status" value="1"/>
</dbReference>
<comment type="catalytic activity">
    <reaction evidence="6">
        <text>(3S)-3-hydroxy-3-methylglutaryl-CoA = acetoacetate + acetyl-CoA</text>
        <dbReference type="Rhea" id="RHEA:24404"/>
        <dbReference type="ChEBI" id="CHEBI:13705"/>
        <dbReference type="ChEBI" id="CHEBI:43074"/>
        <dbReference type="ChEBI" id="CHEBI:57288"/>
        <dbReference type="EC" id="4.1.3.4"/>
    </reaction>
</comment>
<dbReference type="Proteomes" id="UP000005447">
    <property type="component" value="Unassembled WGS sequence"/>
</dbReference>
<dbReference type="GeneTree" id="ENSGT00940000159467"/>
<dbReference type="Ensembl" id="ENSCPOT00000031017.1">
    <property type="protein sequence ID" value="ENSCPOP00000021307.1"/>
    <property type="gene ID" value="ENSCPOG00000006209.4"/>
</dbReference>
<evidence type="ECO:0000256" key="2">
    <source>
        <dbReference type="ARBA" id="ARBA00009405"/>
    </source>
</evidence>
<evidence type="ECO:0000256" key="6">
    <source>
        <dbReference type="ARBA" id="ARBA00049877"/>
    </source>
</evidence>
<dbReference type="GO" id="GO:0005783">
    <property type="term" value="C:endoplasmic reticulum"/>
    <property type="evidence" value="ECO:0007669"/>
    <property type="project" value="TreeGrafter"/>
</dbReference>
<dbReference type="InterPro" id="IPR000891">
    <property type="entry name" value="PYR_CT"/>
</dbReference>
<dbReference type="AlphaFoldDB" id="A0A286X7A4"/>
<dbReference type="CDD" id="cd07938">
    <property type="entry name" value="DRE_TIM_HMGL"/>
    <property type="match status" value="1"/>
</dbReference>
<dbReference type="GO" id="GO:0046872">
    <property type="term" value="F:metal ion binding"/>
    <property type="evidence" value="ECO:0007669"/>
    <property type="project" value="UniProtKB-KW"/>
</dbReference>
<dbReference type="VEuPathDB" id="HostDB:ENSCPOG00000006209"/>
<organism evidence="8 9">
    <name type="scientific">Cavia porcellus</name>
    <name type="common">Guinea pig</name>
    <dbReference type="NCBI Taxonomy" id="10141"/>
    <lineage>
        <taxon>Eukaryota</taxon>
        <taxon>Metazoa</taxon>
        <taxon>Chordata</taxon>
        <taxon>Craniata</taxon>
        <taxon>Vertebrata</taxon>
        <taxon>Euteleostomi</taxon>
        <taxon>Mammalia</taxon>
        <taxon>Eutheria</taxon>
        <taxon>Euarchontoglires</taxon>
        <taxon>Glires</taxon>
        <taxon>Rodentia</taxon>
        <taxon>Hystricomorpha</taxon>
        <taxon>Caviidae</taxon>
        <taxon>Cavia</taxon>
    </lineage>
</organism>
<dbReference type="PANTHER" id="PTHR42738:SF5">
    <property type="entry name" value="3-HYDROXY-3-METHYLGLUTARYL-COA LYASE, CYTOPLASMIC"/>
    <property type="match status" value="1"/>
</dbReference>
<gene>
    <name evidence="8" type="primary">HMGCLL1</name>
</gene>
<dbReference type="InterPro" id="IPR043594">
    <property type="entry name" value="HMGL"/>
</dbReference>
<proteinExistence type="inferred from homology"/>
<dbReference type="PANTHER" id="PTHR42738">
    <property type="entry name" value="HYDROXYMETHYLGLUTARYL-COA LYASE"/>
    <property type="match status" value="1"/>
</dbReference>
<sequence length="275" mass="29056">ESGQLPELPKYVKVVEVGPRDGLQNERVIVPTDIKIEFINQLSQTGLSVIEVTSFVSSRWVPQVAAGATEISVFGAASESFSKKNINCSIEESMGKFEEVIKSAAQMNIPARGYVSCALGCPYEGSITPQKVAEVSKRLYGMGCYEISLGDTTGVGTPGSMKRMLECVMKEIPPAALAVHCHDTYGQALANILTALQMGVNVVDSAVSGLGGCPYARGASGNVATEDLIYMLHGLGIDTGVNLYKVMEAGDFICKAVNRTTNSKVAQASFSALGS</sequence>
<dbReference type="Gene3D" id="3.20.20.70">
    <property type="entry name" value="Aldolase class I"/>
    <property type="match status" value="2"/>
</dbReference>
<accession>A0A286X7A4</accession>
<dbReference type="GO" id="GO:0006552">
    <property type="term" value="P:L-leucine catabolic process"/>
    <property type="evidence" value="ECO:0007669"/>
    <property type="project" value="TreeGrafter"/>
</dbReference>
<dbReference type="InterPro" id="IPR013785">
    <property type="entry name" value="Aldolase_TIM"/>
</dbReference>
<keyword evidence="4" id="KW-0479">Metal-binding</keyword>
<dbReference type="EMBL" id="AAKN02054190">
    <property type="status" value="NOT_ANNOTATED_CDS"/>
    <property type="molecule type" value="Genomic_DNA"/>
</dbReference>
<reference evidence="8" key="2">
    <citation type="submission" date="2025-08" db="UniProtKB">
        <authorList>
            <consortium name="Ensembl"/>
        </authorList>
    </citation>
    <scope>IDENTIFICATION</scope>
    <source>
        <strain evidence="8">2N</strain>
    </source>
</reference>
<comment type="pathway">
    <text evidence="1">Metabolic intermediate metabolism; (S)-3-hydroxy-3-methylglutaryl-CoA degradation; acetoacetate from (S)-3-hydroxy-3-methylglutaryl-CoA: step 1/1.</text>
</comment>
<evidence type="ECO:0000259" key="7">
    <source>
        <dbReference type="PROSITE" id="PS50991"/>
    </source>
</evidence>
<comment type="similarity">
    <text evidence="2">Belongs to the HMG-CoA lyase family.</text>
</comment>
<name>A0A286X7A4_CAVPO</name>
<reference evidence="8" key="3">
    <citation type="submission" date="2025-09" db="UniProtKB">
        <authorList>
            <consortium name="Ensembl"/>
        </authorList>
    </citation>
    <scope>IDENTIFICATION</scope>
    <source>
        <strain evidence="8">2N</strain>
    </source>
</reference>
<dbReference type="GO" id="GO:0005829">
    <property type="term" value="C:cytosol"/>
    <property type="evidence" value="ECO:0007669"/>
    <property type="project" value="TreeGrafter"/>
</dbReference>
<evidence type="ECO:0000313" key="9">
    <source>
        <dbReference type="Proteomes" id="UP000005447"/>
    </source>
</evidence>
<evidence type="ECO:0000256" key="5">
    <source>
        <dbReference type="ARBA" id="ARBA00023239"/>
    </source>
</evidence>
<dbReference type="SUPFAM" id="SSF51569">
    <property type="entry name" value="Aldolase"/>
    <property type="match status" value="1"/>
</dbReference>
<evidence type="ECO:0000256" key="3">
    <source>
        <dbReference type="ARBA" id="ARBA00012910"/>
    </source>
</evidence>
<dbReference type="PROSITE" id="PS50991">
    <property type="entry name" value="PYR_CT"/>
    <property type="match status" value="1"/>
</dbReference>
<feature type="domain" description="Pyruvate carboxyltransferase" evidence="7">
    <location>
        <begin position="12"/>
        <end position="247"/>
    </location>
</feature>
<keyword evidence="5" id="KW-0456">Lyase</keyword>
<evidence type="ECO:0000256" key="4">
    <source>
        <dbReference type="ARBA" id="ARBA00022723"/>
    </source>
</evidence>
<evidence type="ECO:0000256" key="1">
    <source>
        <dbReference type="ARBA" id="ARBA00005143"/>
    </source>
</evidence>
<protein>
    <recommendedName>
        <fullName evidence="3">hydroxymethylglutaryl-CoA lyase</fullName>
        <ecNumber evidence="3">4.1.3.4</ecNumber>
    </recommendedName>
</protein>
<dbReference type="GO" id="GO:0004419">
    <property type="term" value="F:hydroxymethylglutaryl-CoA lyase activity"/>
    <property type="evidence" value="ECO:0007669"/>
    <property type="project" value="UniProtKB-EC"/>
</dbReference>
<dbReference type="GO" id="GO:0046951">
    <property type="term" value="P:ketone body biosynthetic process"/>
    <property type="evidence" value="ECO:0007669"/>
    <property type="project" value="TreeGrafter"/>
</dbReference>
<keyword evidence="9" id="KW-1185">Reference proteome</keyword>
<reference evidence="9" key="1">
    <citation type="journal article" date="2011" name="Nature">
        <title>A high-resolution map of human evolutionary constraint using 29 mammals.</title>
        <authorList>
            <person name="Lindblad-Toh K."/>
            <person name="Garber M."/>
            <person name="Zuk O."/>
            <person name="Lin M.F."/>
            <person name="Parker B.J."/>
            <person name="Washietl S."/>
            <person name="Kheradpour P."/>
            <person name="Ernst J."/>
            <person name="Jordan G."/>
            <person name="Mauceli E."/>
            <person name="Ward L.D."/>
            <person name="Lowe C.B."/>
            <person name="Holloway A.K."/>
            <person name="Clamp M."/>
            <person name="Gnerre S."/>
            <person name="Alfoldi J."/>
            <person name="Beal K."/>
            <person name="Chang J."/>
            <person name="Clawson H."/>
            <person name="Cuff J."/>
            <person name="Di Palma F."/>
            <person name="Fitzgerald S."/>
            <person name="Flicek P."/>
            <person name="Guttman M."/>
            <person name="Hubisz M.J."/>
            <person name="Jaffe D.B."/>
            <person name="Jungreis I."/>
            <person name="Kent W.J."/>
            <person name="Kostka D."/>
            <person name="Lara M."/>
            <person name="Martins A.L."/>
            <person name="Massingham T."/>
            <person name="Moltke I."/>
            <person name="Raney B.J."/>
            <person name="Rasmussen M.D."/>
            <person name="Robinson J."/>
            <person name="Stark A."/>
            <person name="Vilella A.J."/>
            <person name="Wen J."/>
            <person name="Xie X."/>
            <person name="Zody M.C."/>
            <person name="Baldwin J."/>
            <person name="Bloom T."/>
            <person name="Chin C.W."/>
            <person name="Heiman D."/>
            <person name="Nicol R."/>
            <person name="Nusbaum C."/>
            <person name="Young S."/>
            <person name="Wilkinson J."/>
            <person name="Worley K.C."/>
            <person name="Kovar C.L."/>
            <person name="Muzny D.M."/>
            <person name="Gibbs R.A."/>
            <person name="Cree A."/>
            <person name="Dihn H.H."/>
            <person name="Fowler G."/>
            <person name="Jhangiani S."/>
            <person name="Joshi V."/>
            <person name="Lee S."/>
            <person name="Lewis L.R."/>
            <person name="Nazareth L.V."/>
            <person name="Okwuonu G."/>
            <person name="Santibanez J."/>
            <person name="Warren W.C."/>
            <person name="Mardis E.R."/>
            <person name="Weinstock G.M."/>
            <person name="Wilson R.K."/>
            <person name="Delehaunty K."/>
            <person name="Dooling D."/>
            <person name="Fronik C."/>
            <person name="Fulton L."/>
            <person name="Fulton B."/>
            <person name="Graves T."/>
            <person name="Minx P."/>
            <person name="Sodergren E."/>
            <person name="Birney E."/>
            <person name="Margulies E.H."/>
            <person name="Herrero J."/>
            <person name="Green E.D."/>
            <person name="Haussler D."/>
            <person name="Siepel A."/>
            <person name="Goldman N."/>
            <person name="Pollard K.S."/>
            <person name="Pedersen J.S."/>
            <person name="Lander E.S."/>
            <person name="Kellis M."/>
        </authorList>
    </citation>
    <scope>NUCLEOTIDE SEQUENCE [LARGE SCALE GENOMIC DNA]</scope>
    <source>
        <strain evidence="9">2N</strain>
    </source>
</reference>
<dbReference type="EC" id="4.1.3.4" evidence="3"/>
<dbReference type="EMBL" id="AAKN02054191">
    <property type="status" value="NOT_ANNOTATED_CDS"/>
    <property type="molecule type" value="Genomic_DNA"/>
</dbReference>